<dbReference type="EMBL" id="ML145096">
    <property type="protein sequence ID" value="TBU61762.1"/>
    <property type="molecule type" value="Genomic_DNA"/>
</dbReference>
<accession>A0A4Q9Q3D6</accession>
<gene>
    <name evidence="1" type="ORF">BD310DRAFT_768892</name>
</gene>
<protein>
    <submittedName>
        <fullName evidence="1">Uncharacterized protein</fullName>
    </submittedName>
</protein>
<name>A0A4Q9Q3D6_9APHY</name>
<evidence type="ECO:0000313" key="2">
    <source>
        <dbReference type="Proteomes" id="UP000292082"/>
    </source>
</evidence>
<dbReference type="AlphaFoldDB" id="A0A4Q9Q3D6"/>
<sequence length="115" mass="13068">RVKSILAYMDSVDMNLPLFLDALSWGDTACITDPKVRYERSALVGSEELPRILERWYKVPRASASRSHHVRPQGARKALEEFALGCVEEVLDRELETTSRMFRSPPDCLSEEGLT</sequence>
<organism evidence="1 2">
    <name type="scientific">Dichomitus squalens</name>
    <dbReference type="NCBI Taxonomy" id="114155"/>
    <lineage>
        <taxon>Eukaryota</taxon>
        <taxon>Fungi</taxon>
        <taxon>Dikarya</taxon>
        <taxon>Basidiomycota</taxon>
        <taxon>Agaricomycotina</taxon>
        <taxon>Agaricomycetes</taxon>
        <taxon>Polyporales</taxon>
        <taxon>Polyporaceae</taxon>
        <taxon>Dichomitus</taxon>
    </lineage>
</organism>
<keyword evidence="2" id="KW-1185">Reference proteome</keyword>
<feature type="non-terminal residue" evidence="1">
    <location>
        <position position="1"/>
    </location>
</feature>
<proteinExistence type="predicted"/>
<reference evidence="1 2" key="1">
    <citation type="submission" date="2019-01" db="EMBL/GenBank/DDBJ databases">
        <title>Draft genome sequences of three monokaryotic isolates of the white-rot basidiomycete fungus Dichomitus squalens.</title>
        <authorList>
            <consortium name="DOE Joint Genome Institute"/>
            <person name="Lopez S.C."/>
            <person name="Andreopoulos B."/>
            <person name="Pangilinan J."/>
            <person name="Lipzen A."/>
            <person name="Riley R."/>
            <person name="Ahrendt S."/>
            <person name="Ng V."/>
            <person name="Barry K."/>
            <person name="Daum C."/>
            <person name="Grigoriev I.V."/>
            <person name="Hilden K.S."/>
            <person name="Makela M.R."/>
            <person name="de Vries R.P."/>
        </authorList>
    </citation>
    <scope>NUCLEOTIDE SEQUENCE [LARGE SCALE GENOMIC DNA]</scope>
    <source>
        <strain evidence="1 2">CBS 464.89</strain>
    </source>
</reference>
<feature type="non-terminal residue" evidence="1">
    <location>
        <position position="115"/>
    </location>
</feature>
<evidence type="ECO:0000313" key="1">
    <source>
        <dbReference type="EMBL" id="TBU61762.1"/>
    </source>
</evidence>
<dbReference type="Proteomes" id="UP000292082">
    <property type="component" value="Unassembled WGS sequence"/>
</dbReference>